<dbReference type="PANTHER" id="PTHR32195">
    <property type="entry name" value="OS07G0662800 PROTEIN"/>
    <property type="match status" value="1"/>
</dbReference>
<gene>
    <name evidence="9" type="ORF">NCTC12998_06179</name>
</gene>
<keyword evidence="2" id="KW-0813">Transport</keyword>
<evidence type="ECO:0000256" key="3">
    <source>
        <dbReference type="ARBA" id="ARBA00022475"/>
    </source>
</evidence>
<dbReference type="PANTHER" id="PTHR32195:SF26">
    <property type="entry name" value="TRYPTOPHAN OR TYROSINE TRANSPORTER PROTEIN"/>
    <property type="match status" value="1"/>
</dbReference>
<dbReference type="InterPro" id="IPR018227">
    <property type="entry name" value="Amino_acid_transport_2"/>
</dbReference>
<keyword evidence="4" id="KW-0997">Cell inner membrane</keyword>
<feature type="transmembrane region" description="Helical" evidence="8">
    <location>
        <begin position="126"/>
        <end position="152"/>
    </location>
</feature>
<accession>A0A485CMZ6</accession>
<feature type="transmembrane region" description="Helical" evidence="8">
    <location>
        <begin position="95"/>
        <end position="120"/>
    </location>
</feature>
<sequence length="153" mass="16126">MSEHSTFSSVLTSRERTAVPAKSLSFVEGVSMIVGTNIGAGVLSIAYASSKAGFLPLLFWLVVVGSLTTITMLYVAESTLRTRKHLQLSGLSHRYVGRFGALMMFLSVCVNSIGALTAYMTGSGKLLHSLFGISPALGSALFFIPAAGVLYLG</sequence>
<dbReference type="GO" id="GO:0005886">
    <property type="term" value="C:plasma membrane"/>
    <property type="evidence" value="ECO:0007669"/>
    <property type="project" value="UniProtKB-SubCell"/>
</dbReference>
<keyword evidence="7 8" id="KW-0472">Membrane</keyword>
<feature type="transmembrane region" description="Helical" evidence="8">
    <location>
        <begin position="24"/>
        <end position="48"/>
    </location>
</feature>
<keyword evidence="6 8" id="KW-1133">Transmembrane helix</keyword>
<evidence type="ECO:0000256" key="8">
    <source>
        <dbReference type="SAM" id="Phobius"/>
    </source>
</evidence>
<evidence type="ECO:0000256" key="7">
    <source>
        <dbReference type="ARBA" id="ARBA00023136"/>
    </source>
</evidence>
<evidence type="ECO:0000256" key="6">
    <source>
        <dbReference type="ARBA" id="ARBA00022989"/>
    </source>
</evidence>
<evidence type="ECO:0000256" key="2">
    <source>
        <dbReference type="ARBA" id="ARBA00022448"/>
    </source>
</evidence>
<organism evidence="9 10">
    <name type="scientific">Raoultella planticola</name>
    <name type="common">Klebsiella planticola</name>
    <dbReference type="NCBI Taxonomy" id="575"/>
    <lineage>
        <taxon>Bacteria</taxon>
        <taxon>Pseudomonadati</taxon>
        <taxon>Pseudomonadota</taxon>
        <taxon>Gammaproteobacteria</taxon>
        <taxon>Enterobacterales</taxon>
        <taxon>Enterobacteriaceae</taxon>
        <taxon>Klebsiella/Raoultella group</taxon>
        <taxon>Raoultella</taxon>
    </lineage>
</organism>
<protein>
    <submittedName>
        <fullName evidence="9">Tyrosine transporter TyrP</fullName>
    </submittedName>
</protein>
<reference evidence="9 10" key="1">
    <citation type="submission" date="2019-03" db="EMBL/GenBank/DDBJ databases">
        <authorList>
            <consortium name="Pathogen Informatics"/>
        </authorList>
    </citation>
    <scope>NUCLEOTIDE SEQUENCE [LARGE SCALE GENOMIC DNA]</scope>
    <source>
        <strain evidence="9 10">NCTC12998</strain>
    </source>
</reference>
<dbReference type="Proteomes" id="UP000345637">
    <property type="component" value="Unassembled WGS sequence"/>
</dbReference>
<dbReference type="GO" id="GO:0003333">
    <property type="term" value="P:amino acid transmembrane transport"/>
    <property type="evidence" value="ECO:0007669"/>
    <property type="project" value="InterPro"/>
</dbReference>
<dbReference type="Gene3D" id="1.20.1740.10">
    <property type="entry name" value="Amino acid/polyamine transporter I"/>
    <property type="match status" value="1"/>
</dbReference>
<evidence type="ECO:0000256" key="5">
    <source>
        <dbReference type="ARBA" id="ARBA00022692"/>
    </source>
</evidence>
<proteinExistence type="predicted"/>
<dbReference type="Pfam" id="PF03222">
    <property type="entry name" value="Trp_Tyr_perm"/>
    <property type="match status" value="1"/>
</dbReference>
<evidence type="ECO:0000256" key="4">
    <source>
        <dbReference type="ARBA" id="ARBA00022519"/>
    </source>
</evidence>
<keyword evidence="5 8" id="KW-0812">Transmembrane</keyword>
<name>A0A485CMZ6_RAOPL</name>
<feature type="transmembrane region" description="Helical" evidence="8">
    <location>
        <begin position="54"/>
        <end position="75"/>
    </location>
</feature>
<evidence type="ECO:0000313" key="10">
    <source>
        <dbReference type="Proteomes" id="UP000345637"/>
    </source>
</evidence>
<comment type="subcellular location">
    <subcellularLocation>
        <location evidence="1">Cell inner membrane</location>
        <topology evidence="1">Multi-pass membrane protein</topology>
    </subcellularLocation>
</comment>
<dbReference type="EMBL" id="CAADJE010000028">
    <property type="protein sequence ID" value="VFS86013.1"/>
    <property type="molecule type" value="Genomic_DNA"/>
</dbReference>
<evidence type="ECO:0000313" key="9">
    <source>
        <dbReference type="EMBL" id="VFS86013.1"/>
    </source>
</evidence>
<evidence type="ECO:0000256" key="1">
    <source>
        <dbReference type="ARBA" id="ARBA00004429"/>
    </source>
</evidence>
<keyword evidence="3" id="KW-1003">Cell membrane</keyword>
<dbReference type="AlphaFoldDB" id="A0A485CMZ6"/>